<sequence>MSTHRVYKSHEFMQPAEKEPIRSVVESSHSVIVAWHVEPGQTIAPHIHPDGQDTWTILSGEGQYQIDEQGNTVAIVPGDIVVANKGQVHGVLCTSVGPLRFISVVAPLDAGYEPLSAKT</sequence>
<dbReference type="CDD" id="cd07008">
    <property type="entry name" value="cupin_yp_001338853-like"/>
    <property type="match status" value="1"/>
</dbReference>
<dbReference type="Proteomes" id="UP001369248">
    <property type="component" value="Plasmid p_intI1_positive"/>
</dbReference>
<geneLocation type="plasmid" evidence="3 4">
    <name>p_intI1_positive</name>
</geneLocation>
<dbReference type="Gene3D" id="2.60.120.10">
    <property type="entry name" value="Jelly Rolls"/>
    <property type="match status" value="1"/>
</dbReference>
<keyword evidence="4" id="KW-1185">Reference proteome</keyword>
<gene>
    <name evidence="3" type="ORF">V6B39_23885</name>
</gene>
<dbReference type="InterPro" id="IPR051610">
    <property type="entry name" value="GPI/OXD"/>
</dbReference>
<organism evidence="3 4">
    <name type="scientific">Pseudomonas bubulae</name>
    <dbReference type="NCBI Taxonomy" id="2316085"/>
    <lineage>
        <taxon>Bacteria</taxon>
        <taxon>Pseudomonadati</taxon>
        <taxon>Pseudomonadota</taxon>
        <taxon>Gammaproteobacteria</taxon>
        <taxon>Pseudomonadales</taxon>
        <taxon>Pseudomonadaceae</taxon>
        <taxon>Pseudomonas</taxon>
    </lineage>
</organism>
<evidence type="ECO:0000313" key="3">
    <source>
        <dbReference type="EMBL" id="WWR40239.1"/>
    </source>
</evidence>
<dbReference type="RefSeq" id="WP_138763661.1">
    <property type="nucleotide sequence ID" value="NZ_CP146075.1"/>
</dbReference>
<feature type="domain" description="Cupin type-2" evidence="2">
    <location>
        <begin position="35"/>
        <end position="105"/>
    </location>
</feature>
<accession>A0ABZ2HHM8</accession>
<dbReference type="InterPro" id="IPR014710">
    <property type="entry name" value="RmlC-like_jellyroll"/>
</dbReference>
<dbReference type="Pfam" id="PF07883">
    <property type="entry name" value="Cupin_2"/>
    <property type="match status" value="1"/>
</dbReference>
<dbReference type="InterPro" id="IPR011051">
    <property type="entry name" value="RmlC_Cupin_sf"/>
</dbReference>
<reference evidence="4" key="1">
    <citation type="submission" date="2024-02" db="EMBL/GenBank/DDBJ databases">
        <title>Exploring bacterial hosts of class 1 integrons in salad vegetable microbiomes with epicPCR.</title>
        <authorList>
            <person name="Qi Q."/>
            <person name="Ghaly T.M."/>
            <person name="Gillings M.R."/>
            <person name="Tetu S.G."/>
        </authorList>
    </citation>
    <scope>NUCLEOTIDE SEQUENCE [LARGE SCALE GENOMIC DNA]</scope>
    <source>
        <strain evidence="4">S2-2023-2</strain>
        <plasmid evidence="4">p_intI1_positive</plasmid>
    </source>
</reference>
<dbReference type="PANTHER" id="PTHR35848:SF6">
    <property type="entry name" value="CUPIN TYPE-2 DOMAIN-CONTAINING PROTEIN"/>
    <property type="match status" value="1"/>
</dbReference>
<evidence type="ECO:0000259" key="2">
    <source>
        <dbReference type="Pfam" id="PF07883"/>
    </source>
</evidence>
<protein>
    <submittedName>
        <fullName evidence="3">Cupin domain-containing protein</fullName>
    </submittedName>
</protein>
<dbReference type="PANTHER" id="PTHR35848">
    <property type="entry name" value="OXALATE-BINDING PROTEIN"/>
    <property type="match status" value="1"/>
</dbReference>
<dbReference type="GeneID" id="89546464"/>
<keyword evidence="1" id="KW-0479">Metal-binding</keyword>
<dbReference type="EMBL" id="CP146075">
    <property type="protein sequence ID" value="WWR40239.1"/>
    <property type="molecule type" value="Genomic_DNA"/>
</dbReference>
<name>A0ABZ2HHM8_9PSED</name>
<proteinExistence type="predicted"/>
<keyword evidence="3" id="KW-0614">Plasmid</keyword>
<dbReference type="InterPro" id="IPR013096">
    <property type="entry name" value="Cupin_2"/>
</dbReference>
<evidence type="ECO:0000256" key="1">
    <source>
        <dbReference type="ARBA" id="ARBA00022723"/>
    </source>
</evidence>
<dbReference type="SUPFAM" id="SSF51182">
    <property type="entry name" value="RmlC-like cupins"/>
    <property type="match status" value="1"/>
</dbReference>
<evidence type="ECO:0000313" key="4">
    <source>
        <dbReference type="Proteomes" id="UP001369248"/>
    </source>
</evidence>